<evidence type="ECO:0000256" key="11">
    <source>
        <dbReference type="PIRSR" id="PIRSR001492-1"/>
    </source>
</evidence>
<evidence type="ECO:0000256" key="6">
    <source>
        <dbReference type="ARBA" id="ARBA00023152"/>
    </source>
</evidence>
<dbReference type="GO" id="GO:0030145">
    <property type="term" value="F:manganese ion binding"/>
    <property type="evidence" value="ECO:0007669"/>
    <property type="project" value="UniProtKB-UniRule"/>
</dbReference>
<protein>
    <recommendedName>
        <fullName evidence="9 10">2,3-bisphosphoglycerate-independent phosphoglycerate mutase</fullName>
        <shortName evidence="9">BPG-independent PGAM</shortName>
        <shortName evidence="9">Phosphoglyceromutase</shortName>
        <shortName evidence="9">iPGM</shortName>
        <ecNumber evidence="9 10">5.4.2.12</ecNumber>
    </recommendedName>
</protein>
<feature type="binding site" evidence="9 13">
    <location>
        <position position="407"/>
    </location>
    <ligand>
        <name>Mn(2+)</name>
        <dbReference type="ChEBI" id="CHEBI:29035"/>
        <label>1</label>
    </ligand>
</feature>
<dbReference type="HAMAP" id="MF_01038">
    <property type="entry name" value="GpmI"/>
    <property type="match status" value="1"/>
</dbReference>
<dbReference type="AlphaFoldDB" id="A0A0G0HCC9"/>
<dbReference type="Gene3D" id="3.40.1450.10">
    <property type="entry name" value="BPG-independent phosphoglycerate mutase, domain B"/>
    <property type="match status" value="1"/>
</dbReference>
<evidence type="ECO:0000256" key="9">
    <source>
        <dbReference type="HAMAP-Rule" id="MF_01038"/>
    </source>
</evidence>
<name>A0A0G0HCC9_9BACT</name>
<accession>A0A0G0HCC9</accession>
<comment type="catalytic activity">
    <reaction evidence="1 9">
        <text>(2R)-2-phosphoglycerate = (2R)-3-phosphoglycerate</text>
        <dbReference type="Rhea" id="RHEA:15901"/>
        <dbReference type="ChEBI" id="CHEBI:58272"/>
        <dbReference type="ChEBI" id="CHEBI:58289"/>
        <dbReference type="EC" id="5.4.2.12"/>
    </reaction>
</comment>
<comment type="pathway">
    <text evidence="3 9">Carbohydrate degradation; glycolysis; pyruvate from D-glyceraldehyde 3-phosphate: step 3/5.</text>
</comment>
<dbReference type="Gene3D" id="3.40.720.10">
    <property type="entry name" value="Alkaline Phosphatase, subunit A"/>
    <property type="match status" value="1"/>
</dbReference>
<feature type="binding site" evidence="9 13">
    <location>
        <position position="13"/>
    </location>
    <ligand>
        <name>Mn(2+)</name>
        <dbReference type="ChEBI" id="CHEBI:29035"/>
        <label>2</label>
    </ligand>
</feature>
<keyword evidence="5 9" id="KW-0479">Metal-binding</keyword>
<evidence type="ECO:0000259" key="14">
    <source>
        <dbReference type="Pfam" id="PF01676"/>
    </source>
</evidence>
<feature type="domain" description="BPG-independent PGAM N-terminal" evidence="15">
    <location>
        <begin position="83"/>
        <end position="300"/>
    </location>
</feature>
<feature type="binding site" evidence="9 13">
    <location>
        <position position="445"/>
    </location>
    <ligand>
        <name>Mn(2+)</name>
        <dbReference type="ChEBI" id="CHEBI:29035"/>
        <label>2</label>
    </ligand>
</feature>
<dbReference type="CDD" id="cd16010">
    <property type="entry name" value="iPGM"/>
    <property type="match status" value="1"/>
</dbReference>
<sequence length="526" mass="57656">MSKYRPVVLVILDGFGIAPDSDGNAVTRAKMPNYLNYLKNYPAMPLYASGNEVGLMFGEMGNSEVGHLNIGAGRVYYQSCPRIDQAITTGEFFENKALLQAIEQVKKNKSKLHLIGLVSGGHVHSSDSHLFSLLELCKRNKLNNDVFVHAILDGRDCVYDSGKDFISTLLQQMKEKKVGKLASLAGRFYAMDRDNRWDRCEKAYRAIAEGKAENTTDDPLRAIEESYTKKVYDEEFTPTVITQNNKPVTTVSEGDAVIFFNFRPDRARELTKAFILPGFDKFERHSIKNLLFVTMTEYDKDLPTVVVFPPLVVHNCLAEVISKAKLTQFHIAETTKYAHVTFFLNGTIEKPFSGEDRKIIPSLKVSNFVDAPEMSASAIAKETAKAIDGGKYDFVVVNFANPDMVGHTGDIKATIKGCEVTDKALGDVVEHTLAQNGVVVLTADHGNAEEVSNLQTGDIDKEHSTNPVPLLIIGKDFAGQAGPGGDAPEGDLSLLNPVGMLADVAPTVLKLLGVDQPPEMTGRPLV</sequence>
<dbReference type="InterPro" id="IPR036646">
    <property type="entry name" value="PGAM_B_sf"/>
</dbReference>
<evidence type="ECO:0000256" key="1">
    <source>
        <dbReference type="ARBA" id="ARBA00000370"/>
    </source>
</evidence>
<dbReference type="GO" id="GO:0006007">
    <property type="term" value="P:glucose catabolic process"/>
    <property type="evidence" value="ECO:0007669"/>
    <property type="project" value="InterPro"/>
</dbReference>
<feature type="domain" description="Metalloenzyme" evidence="14">
    <location>
        <begin position="6"/>
        <end position="515"/>
    </location>
</feature>
<dbReference type="PIRSF" id="PIRSF001492">
    <property type="entry name" value="IPGAM"/>
    <property type="match status" value="1"/>
</dbReference>
<evidence type="ECO:0000256" key="10">
    <source>
        <dbReference type="NCBIfam" id="TIGR01307"/>
    </source>
</evidence>
<feature type="binding site" evidence="9 12">
    <location>
        <position position="193"/>
    </location>
    <ligand>
        <name>substrate</name>
    </ligand>
</feature>
<comment type="subunit">
    <text evidence="9">Monomer.</text>
</comment>
<feature type="binding site" evidence="9 12">
    <location>
        <position position="187"/>
    </location>
    <ligand>
        <name>substrate</name>
    </ligand>
</feature>
<dbReference type="UniPathway" id="UPA00109">
    <property type="reaction ID" value="UER00186"/>
</dbReference>
<dbReference type="InterPro" id="IPR011258">
    <property type="entry name" value="BPG-indep_PGM_N"/>
</dbReference>
<dbReference type="EMBL" id="LBTN01000012">
    <property type="protein sequence ID" value="KKQ40838.1"/>
    <property type="molecule type" value="Genomic_DNA"/>
</dbReference>
<evidence type="ECO:0000256" key="4">
    <source>
        <dbReference type="ARBA" id="ARBA00008819"/>
    </source>
</evidence>
<evidence type="ECO:0000256" key="2">
    <source>
        <dbReference type="ARBA" id="ARBA00002315"/>
    </source>
</evidence>
<comment type="similarity">
    <text evidence="4 9">Belongs to the BPG-independent phosphoglycerate mutase family.</text>
</comment>
<evidence type="ECO:0000256" key="3">
    <source>
        <dbReference type="ARBA" id="ARBA00004798"/>
    </source>
</evidence>
<feature type="binding site" evidence="9 12">
    <location>
        <begin position="155"/>
        <end position="156"/>
    </location>
    <ligand>
        <name>substrate</name>
    </ligand>
</feature>
<evidence type="ECO:0000256" key="12">
    <source>
        <dbReference type="PIRSR" id="PIRSR001492-2"/>
    </source>
</evidence>
<keyword evidence="6 9" id="KW-0324">Glycolysis</keyword>
<evidence type="ECO:0000259" key="15">
    <source>
        <dbReference type="Pfam" id="PF06415"/>
    </source>
</evidence>
<dbReference type="EC" id="5.4.2.12" evidence="9 10"/>
<dbReference type="STRING" id="1619036.US58_C0012G0047"/>
<feature type="active site" description="Phosphoserine intermediate" evidence="9 11">
    <location>
        <position position="63"/>
    </location>
</feature>
<dbReference type="InterPro" id="IPR005995">
    <property type="entry name" value="Pgm_bpd_ind"/>
</dbReference>
<feature type="binding site" evidence="9 12">
    <location>
        <position position="124"/>
    </location>
    <ligand>
        <name>substrate</name>
    </ligand>
</feature>
<evidence type="ECO:0000256" key="7">
    <source>
        <dbReference type="ARBA" id="ARBA00023211"/>
    </source>
</evidence>
<dbReference type="PATRIC" id="fig|1619036.3.peg.372"/>
<proteinExistence type="inferred from homology"/>
<dbReference type="Proteomes" id="UP000034333">
    <property type="component" value="Unassembled WGS sequence"/>
</dbReference>
<comment type="function">
    <text evidence="2 9">Catalyzes the interconversion of 2-phosphoglycerate and 3-phosphoglycerate.</text>
</comment>
<comment type="caution">
    <text evidence="16">The sequence shown here is derived from an EMBL/GenBank/DDBJ whole genome shotgun (WGS) entry which is preliminary data.</text>
</comment>
<dbReference type="GO" id="GO:0005829">
    <property type="term" value="C:cytosol"/>
    <property type="evidence" value="ECO:0007669"/>
    <property type="project" value="TreeGrafter"/>
</dbReference>
<feature type="binding site" evidence="9 13">
    <location>
        <position position="444"/>
    </location>
    <ligand>
        <name>Mn(2+)</name>
        <dbReference type="ChEBI" id="CHEBI:29035"/>
        <label>2</label>
    </ligand>
</feature>
<dbReference type="Pfam" id="PF06415">
    <property type="entry name" value="iPGM_N"/>
    <property type="match status" value="1"/>
</dbReference>
<dbReference type="InterPro" id="IPR006124">
    <property type="entry name" value="Metalloenzyme"/>
</dbReference>
<dbReference type="SUPFAM" id="SSF53649">
    <property type="entry name" value="Alkaline phosphatase-like"/>
    <property type="match status" value="1"/>
</dbReference>
<feature type="binding site" evidence="9 12">
    <location>
        <begin position="263"/>
        <end position="266"/>
    </location>
    <ligand>
        <name>substrate</name>
    </ligand>
</feature>
<dbReference type="GO" id="GO:0004619">
    <property type="term" value="F:phosphoglycerate mutase activity"/>
    <property type="evidence" value="ECO:0007669"/>
    <property type="project" value="UniProtKB-UniRule"/>
</dbReference>
<feature type="binding site" evidence="9 13">
    <location>
        <position position="463"/>
    </location>
    <ligand>
        <name>Mn(2+)</name>
        <dbReference type="ChEBI" id="CHEBI:29035"/>
        <label>1</label>
    </ligand>
</feature>
<organism evidence="16 17">
    <name type="scientific">Candidatus Magasanikbacteria bacterium GW2011_GWA2_37_8</name>
    <dbReference type="NCBI Taxonomy" id="1619036"/>
    <lineage>
        <taxon>Bacteria</taxon>
        <taxon>Candidatus Magasanikiibacteriota</taxon>
    </lineage>
</organism>
<dbReference type="PANTHER" id="PTHR31637:SF0">
    <property type="entry name" value="2,3-BISPHOSPHOGLYCERATE-INDEPENDENT PHOSPHOGLYCERATE MUTASE"/>
    <property type="match status" value="1"/>
</dbReference>
<evidence type="ECO:0000313" key="17">
    <source>
        <dbReference type="Proteomes" id="UP000034333"/>
    </source>
</evidence>
<comment type="cofactor">
    <cofactor evidence="9">
        <name>Mn(2+)</name>
        <dbReference type="ChEBI" id="CHEBI:29035"/>
    </cofactor>
    <text evidence="9">Binds 2 manganese ions per subunit.</text>
</comment>
<dbReference type="Pfam" id="PF01676">
    <property type="entry name" value="Metalloenzyme"/>
    <property type="match status" value="1"/>
</dbReference>
<evidence type="ECO:0000256" key="5">
    <source>
        <dbReference type="ARBA" id="ARBA00022723"/>
    </source>
</evidence>
<feature type="binding site" evidence="9 13">
    <location>
        <position position="403"/>
    </location>
    <ligand>
        <name>Mn(2+)</name>
        <dbReference type="ChEBI" id="CHEBI:29035"/>
        <label>1</label>
    </ligand>
</feature>
<reference evidence="16 17" key="1">
    <citation type="journal article" date="2015" name="Nature">
        <title>rRNA introns, odd ribosomes, and small enigmatic genomes across a large radiation of phyla.</title>
        <authorList>
            <person name="Brown C.T."/>
            <person name="Hug L.A."/>
            <person name="Thomas B.C."/>
            <person name="Sharon I."/>
            <person name="Castelle C.J."/>
            <person name="Singh A."/>
            <person name="Wilkins M.J."/>
            <person name="Williams K.H."/>
            <person name="Banfield J.F."/>
        </authorList>
    </citation>
    <scope>NUCLEOTIDE SEQUENCE [LARGE SCALE GENOMIC DNA]</scope>
</reference>
<keyword evidence="8 9" id="KW-0413">Isomerase</keyword>
<evidence type="ECO:0000256" key="13">
    <source>
        <dbReference type="PIRSR" id="PIRSR001492-3"/>
    </source>
</evidence>
<dbReference type="PANTHER" id="PTHR31637">
    <property type="entry name" value="2,3-BISPHOSPHOGLYCERATE-INDEPENDENT PHOSPHOGLYCERATE MUTASE"/>
    <property type="match status" value="1"/>
</dbReference>
<feature type="binding site" evidence="9 12">
    <location>
        <position position="336"/>
    </location>
    <ligand>
        <name>substrate</name>
    </ligand>
</feature>
<dbReference type="SUPFAM" id="SSF64158">
    <property type="entry name" value="2,3-Bisphosphoglycerate-independent phosphoglycerate mutase, substrate-binding domain"/>
    <property type="match status" value="1"/>
</dbReference>
<feature type="binding site" evidence="9 13">
    <location>
        <position position="63"/>
    </location>
    <ligand>
        <name>Mn(2+)</name>
        <dbReference type="ChEBI" id="CHEBI:29035"/>
        <label>2</label>
    </ligand>
</feature>
<dbReference type="InterPro" id="IPR017850">
    <property type="entry name" value="Alkaline_phosphatase_core_sf"/>
</dbReference>
<dbReference type="NCBIfam" id="TIGR01307">
    <property type="entry name" value="pgm_bpd_ind"/>
    <property type="match status" value="1"/>
</dbReference>
<gene>
    <name evidence="9" type="primary">gpmI</name>
    <name evidence="16" type="ORF">US58_C0012G0047</name>
</gene>
<dbReference type="GO" id="GO:0006096">
    <property type="term" value="P:glycolytic process"/>
    <property type="evidence" value="ECO:0007669"/>
    <property type="project" value="UniProtKB-UniRule"/>
</dbReference>
<keyword evidence="7 9" id="KW-0464">Manganese</keyword>
<dbReference type="FunFam" id="3.40.1450.10:FF:000002">
    <property type="entry name" value="2,3-bisphosphoglycerate-independent phosphoglycerate mutase"/>
    <property type="match status" value="1"/>
</dbReference>
<evidence type="ECO:0000256" key="8">
    <source>
        <dbReference type="ARBA" id="ARBA00023235"/>
    </source>
</evidence>
<evidence type="ECO:0000313" key="16">
    <source>
        <dbReference type="EMBL" id="KKQ40838.1"/>
    </source>
</evidence>